<evidence type="ECO:0000313" key="2">
    <source>
        <dbReference type="EMBL" id="GGO97732.1"/>
    </source>
</evidence>
<evidence type="ECO:0000256" key="1">
    <source>
        <dbReference type="SAM" id="SignalP"/>
    </source>
</evidence>
<dbReference type="Proteomes" id="UP000641932">
    <property type="component" value="Unassembled WGS sequence"/>
</dbReference>
<sequence length="171" mass="18377">MMLVGATALTVALASSPASAEPIPGFTNKVKVGGPKEVYSGQVQFDQTDMRGCKKNAWLIGHAHWYLGKVSKKKIEVRKIKLSYRAGVDSELAGQFMQRGNANTVWSTRWDAGIIKGGGPEKSKTFKINKTVPLDGHATVQFSSNYSVSRTGGPADCGGDGTFVFKLKPVK</sequence>
<protein>
    <submittedName>
        <fullName evidence="2">Uncharacterized protein</fullName>
    </submittedName>
</protein>
<dbReference type="AlphaFoldDB" id="A0A917ZWE0"/>
<proteinExistence type="predicted"/>
<dbReference type="EMBL" id="BMMS01000034">
    <property type="protein sequence ID" value="GGO97732.1"/>
    <property type="molecule type" value="Genomic_DNA"/>
</dbReference>
<reference evidence="2" key="2">
    <citation type="submission" date="2020-09" db="EMBL/GenBank/DDBJ databases">
        <authorList>
            <person name="Sun Q."/>
            <person name="Zhou Y."/>
        </authorList>
    </citation>
    <scope>NUCLEOTIDE SEQUENCE</scope>
    <source>
        <strain evidence="2">CGMCC 4.7201</strain>
    </source>
</reference>
<accession>A0A917ZWE0</accession>
<organism evidence="2 3">
    <name type="scientific">Wenjunlia tyrosinilytica</name>
    <dbReference type="NCBI Taxonomy" id="1544741"/>
    <lineage>
        <taxon>Bacteria</taxon>
        <taxon>Bacillati</taxon>
        <taxon>Actinomycetota</taxon>
        <taxon>Actinomycetes</taxon>
        <taxon>Kitasatosporales</taxon>
        <taxon>Streptomycetaceae</taxon>
        <taxon>Wenjunlia</taxon>
    </lineage>
</organism>
<evidence type="ECO:0000313" key="3">
    <source>
        <dbReference type="Proteomes" id="UP000641932"/>
    </source>
</evidence>
<reference evidence="2" key="1">
    <citation type="journal article" date="2014" name="Int. J. Syst. Evol. Microbiol.">
        <title>Complete genome sequence of Corynebacterium casei LMG S-19264T (=DSM 44701T), isolated from a smear-ripened cheese.</title>
        <authorList>
            <consortium name="US DOE Joint Genome Institute (JGI-PGF)"/>
            <person name="Walter F."/>
            <person name="Albersmeier A."/>
            <person name="Kalinowski J."/>
            <person name="Ruckert C."/>
        </authorList>
    </citation>
    <scope>NUCLEOTIDE SEQUENCE</scope>
    <source>
        <strain evidence="2">CGMCC 4.7201</strain>
    </source>
</reference>
<feature type="chain" id="PRO_5036825661" evidence="1">
    <location>
        <begin position="21"/>
        <end position="171"/>
    </location>
</feature>
<feature type="signal peptide" evidence="1">
    <location>
        <begin position="1"/>
        <end position="20"/>
    </location>
</feature>
<gene>
    <name evidence="2" type="ORF">GCM10012280_60240</name>
</gene>
<comment type="caution">
    <text evidence="2">The sequence shown here is derived from an EMBL/GenBank/DDBJ whole genome shotgun (WGS) entry which is preliminary data.</text>
</comment>
<name>A0A917ZWE0_9ACTN</name>
<keyword evidence="1" id="KW-0732">Signal</keyword>
<keyword evidence="3" id="KW-1185">Reference proteome</keyword>